<organism evidence="16 17">
    <name type="scientific">Racocetra fulgida</name>
    <dbReference type="NCBI Taxonomy" id="60492"/>
    <lineage>
        <taxon>Eukaryota</taxon>
        <taxon>Fungi</taxon>
        <taxon>Fungi incertae sedis</taxon>
        <taxon>Mucoromycota</taxon>
        <taxon>Glomeromycotina</taxon>
        <taxon>Glomeromycetes</taxon>
        <taxon>Diversisporales</taxon>
        <taxon>Gigasporaceae</taxon>
        <taxon>Racocetra</taxon>
    </lineage>
</organism>
<evidence type="ECO:0000256" key="5">
    <source>
        <dbReference type="ARBA" id="ARBA00022723"/>
    </source>
</evidence>
<dbReference type="InterPro" id="IPR002717">
    <property type="entry name" value="HAT_MYST-type"/>
</dbReference>
<evidence type="ECO:0000256" key="10">
    <source>
        <dbReference type="ARBA" id="ARBA00023163"/>
    </source>
</evidence>
<keyword evidence="7" id="KW-0862">Zinc</keyword>
<feature type="active site" description="Proton donor/acceptor" evidence="13">
    <location>
        <position position="59"/>
    </location>
</feature>
<dbReference type="OrthoDB" id="787137at2759"/>
<dbReference type="InterPro" id="IPR016181">
    <property type="entry name" value="Acyl_CoA_acyltransferase"/>
</dbReference>
<dbReference type="GO" id="GO:0008270">
    <property type="term" value="F:zinc ion binding"/>
    <property type="evidence" value="ECO:0007669"/>
    <property type="project" value="UniProtKB-KW"/>
</dbReference>
<dbReference type="PANTHER" id="PTHR10615">
    <property type="entry name" value="HISTONE ACETYLTRANSFERASE"/>
    <property type="match status" value="1"/>
</dbReference>
<dbReference type="EC" id="2.3.1.48" evidence="3"/>
<evidence type="ECO:0000256" key="7">
    <source>
        <dbReference type="ARBA" id="ARBA00022833"/>
    </source>
</evidence>
<keyword evidence="6" id="KW-0863">Zinc-finger</keyword>
<dbReference type="AlphaFoldDB" id="A0A9N9A6M8"/>
<evidence type="ECO:0000256" key="9">
    <source>
        <dbReference type="ARBA" id="ARBA00023015"/>
    </source>
</evidence>
<evidence type="ECO:0000313" key="16">
    <source>
        <dbReference type="EMBL" id="CAG8519498.1"/>
    </source>
</evidence>
<keyword evidence="5" id="KW-0479">Metal-binding</keyword>
<gene>
    <name evidence="16" type="ORF">RFULGI_LOCUS3282</name>
</gene>
<keyword evidence="17" id="KW-1185">Reference proteome</keyword>
<comment type="caution">
    <text evidence="16">The sequence shown here is derived from an EMBL/GenBank/DDBJ whole genome shotgun (WGS) entry which is preliminary data.</text>
</comment>
<feature type="domain" description="MYST-type HAT" evidence="15">
    <location>
        <begin position="1"/>
        <end position="168"/>
    </location>
</feature>
<dbReference type="EMBL" id="CAJVPZ010002804">
    <property type="protein sequence ID" value="CAG8519498.1"/>
    <property type="molecule type" value="Genomic_DNA"/>
</dbReference>
<evidence type="ECO:0000256" key="1">
    <source>
        <dbReference type="ARBA" id="ARBA00004123"/>
    </source>
</evidence>
<feature type="compositionally biased region" description="Basic and acidic residues" evidence="14">
    <location>
        <begin position="229"/>
        <end position="238"/>
    </location>
</feature>
<keyword evidence="9" id="KW-0805">Transcription regulation</keyword>
<evidence type="ECO:0000256" key="11">
    <source>
        <dbReference type="ARBA" id="ARBA00023242"/>
    </source>
</evidence>
<accession>A0A9N9A6M8</accession>
<dbReference type="GO" id="GO:0046972">
    <property type="term" value="F:histone H4K16 acetyltransferase activity"/>
    <property type="evidence" value="ECO:0007669"/>
    <property type="project" value="TreeGrafter"/>
</dbReference>
<keyword evidence="11" id="KW-0539">Nucleus</keyword>
<evidence type="ECO:0000259" key="15">
    <source>
        <dbReference type="PROSITE" id="PS51726"/>
    </source>
</evidence>
<sequence>MKVKETYGRHTVSYDDLLHDLKMFMNKSTYYFVITNNSLYANGNTHQLSKREHKIGSPERPISDLGIKGYHSYWKRTILKILQEHTTNLYKVQEGASSMNGDETSHNDNGRFMITINEISLMTSIRREDIICTLQEMGFLKYRNPNGNGVNYATITNDVNNHAVNGTEQHDHHEQQTHNNSPQQAQYQLHLIKFQTKNKRKLALTIENGKKKEATKKTPGELLKNSKKVTKELQERTQKGSQRAQRMLSKNLRISPKNSRNIAKELQGLQRILYRQQELKVARKTSKSSKNSTFIQ</sequence>
<keyword evidence="4" id="KW-0808">Transferase</keyword>
<dbReference type="PANTHER" id="PTHR10615:SF219">
    <property type="entry name" value="HISTONE ACETYLTRANSFERASE KAT5"/>
    <property type="match status" value="1"/>
</dbReference>
<dbReference type="InterPro" id="IPR036388">
    <property type="entry name" value="WH-like_DNA-bd_sf"/>
</dbReference>
<dbReference type="GO" id="GO:0006355">
    <property type="term" value="P:regulation of DNA-templated transcription"/>
    <property type="evidence" value="ECO:0007669"/>
    <property type="project" value="InterPro"/>
</dbReference>
<evidence type="ECO:0000256" key="13">
    <source>
        <dbReference type="PIRSR" id="PIRSR602717-51"/>
    </source>
</evidence>
<feature type="region of interest" description="Disordered" evidence="14">
    <location>
        <begin position="163"/>
        <end position="183"/>
    </location>
</feature>
<evidence type="ECO:0000256" key="4">
    <source>
        <dbReference type="ARBA" id="ARBA00022679"/>
    </source>
</evidence>
<evidence type="ECO:0000256" key="2">
    <source>
        <dbReference type="ARBA" id="ARBA00010107"/>
    </source>
</evidence>
<evidence type="ECO:0000256" key="6">
    <source>
        <dbReference type="ARBA" id="ARBA00022771"/>
    </source>
</evidence>
<dbReference type="GO" id="GO:0035267">
    <property type="term" value="C:NuA4 histone acetyltransferase complex"/>
    <property type="evidence" value="ECO:0007669"/>
    <property type="project" value="TreeGrafter"/>
</dbReference>
<evidence type="ECO:0000256" key="12">
    <source>
        <dbReference type="ARBA" id="ARBA00023315"/>
    </source>
</evidence>
<keyword evidence="8" id="KW-0007">Acetylation</keyword>
<dbReference type="Proteomes" id="UP000789396">
    <property type="component" value="Unassembled WGS sequence"/>
</dbReference>
<reference evidence="16" key="1">
    <citation type="submission" date="2021-06" db="EMBL/GenBank/DDBJ databases">
        <authorList>
            <person name="Kallberg Y."/>
            <person name="Tangrot J."/>
            <person name="Rosling A."/>
        </authorList>
    </citation>
    <scope>NUCLEOTIDE SEQUENCE</scope>
    <source>
        <strain evidence="16">IN212</strain>
    </source>
</reference>
<dbReference type="SUPFAM" id="SSF55729">
    <property type="entry name" value="Acyl-CoA N-acyltransferases (Nat)"/>
    <property type="match status" value="1"/>
</dbReference>
<comment type="subcellular location">
    <subcellularLocation>
        <location evidence="1">Nucleus</location>
    </subcellularLocation>
</comment>
<evidence type="ECO:0000313" key="17">
    <source>
        <dbReference type="Proteomes" id="UP000789396"/>
    </source>
</evidence>
<evidence type="ECO:0000256" key="3">
    <source>
        <dbReference type="ARBA" id="ARBA00013184"/>
    </source>
</evidence>
<protein>
    <recommendedName>
        <fullName evidence="3">histone acetyltransferase</fullName>
        <ecNumber evidence="3">2.3.1.48</ecNumber>
    </recommendedName>
</protein>
<evidence type="ECO:0000256" key="14">
    <source>
        <dbReference type="SAM" id="MobiDB-lite"/>
    </source>
</evidence>
<feature type="region of interest" description="Disordered" evidence="14">
    <location>
        <begin position="227"/>
        <end position="260"/>
    </location>
</feature>
<name>A0A9N9A6M8_9GLOM</name>
<dbReference type="Gene3D" id="1.10.10.10">
    <property type="entry name" value="Winged helix-like DNA-binding domain superfamily/Winged helix DNA-binding domain"/>
    <property type="match status" value="1"/>
</dbReference>
<keyword evidence="10" id="KW-0804">Transcription</keyword>
<dbReference type="Pfam" id="PF01853">
    <property type="entry name" value="MOZ_SAS"/>
    <property type="match status" value="1"/>
</dbReference>
<proteinExistence type="inferred from homology"/>
<evidence type="ECO:0000256" key="8">
    <source>
        <dbReference type="ARBA" id="ARBA00022990"/>
    </source>
</evidence>
<dbReference type="PROSITE" id="PS51726">
    <property type="entry name" value="MYST_HAT"/>
    <property type="match status" value="1"/>
</dbReference>
<dbReference type="GO" id="GO:0005634">
    <property type="term" value="C:nucleus"/>
    <property type="evidence" value="ECO:0007669"/>
    <property type="project" value="UniProtKB-SubCell"/>
</dbReference>
<keyword evidence="12" id="KW-0012">Acyltransferase</keyword>
<dbReference type="InterPro" id="IPR050603">
    <property type="entry name" value="MYST_HAT"/>
</dbReference>
<comment type="similarity">
    <text evidence="2">Belongs to the MYST (SAS/MOZ) family.</text>
</comment>